<proteinExistence type="predicted"/>
<dbReference type="EMBL" id="UINC01000605">
    <property type="protein sequence ID" value="SUZ58223.1"/>
    <property type="molecule type" value="Genomic_DNA"/>
</dbReference>
<reference evidence="1" key="1">
    <citation type="submission" date="2018-05" db="EMBL/GenBank/DDBJ databases">
        <authorList>
            <person name="Lanie J.A."/>
            <person name="Ng W.-L."/>
            <person name="Kazmierczak K.M."/>
            <person name="Andrzejewski T.M."/>
            <person name="Davidsen T.M."/>
            <person name="Wayne K.J."/>
            <person name="Tettelin H."/>
            <person name="Glass J.I."/>
            <person name="Rusch D."/>
            <person name="Podicherti R."/>
            <person name="Tsui H.-C.T."/>
            <person name="Winkler M.E."/>
        </authorList>
    </citation>
    <scope>NUCLEOTIDE SEQUENCE</scope>
</reference>
<accession>A0A381NXL3</accession>
<evidence type="ECO:0000313" key="1">
    <source>
        <dbReference type="EMBL" id="SUZ58223.1"/>
    </source>
</evidence>
<dbReference type="InterPro" id="IPR029063">
    <property type="entry name" value="SAM-dependent_MTases_sf"/>
</dbReference>
<dbReference type="AlphaFoldDB" id="A0A381NXL3"/>
<dbReference type="Gene3D" id="3.40.50.150">
    <property type="entry name" value="Vaccinia Virus protein VP39"/>
    <property type="match status" value="1"/>
</dbReference>
<name>A0A381NXL3_9ZZZZ</name>
<sequence length="188" mass="21552">MPFSHSSQISTIIGFLESKQPSSILDIGVGMGQYGFLARTNLEHFNLYEVIGNSARRRDKSEWDIVIDGVEAYPGYLTPVHDYSYNEIHEGDALQVIPELSRDYDMVLAIDILEHFEKTDGIHLLELIKQRCNKHALLSTPKDFIEQHVEANPFEDHRSHWTLKELKKAGFVEILPNALSWIAVYTKQ</sequence>
<protein>
    <recommendedName>
        <fullName evidence="2">Methyltransferase domain-containing protein</fullName>
    </recommendedName>
</protein>
<organism evidence="1">
    <name type="scientific">marine metagenome</name>
    <dbReference type="NCBI Taxonomy" id="408172"/>
    <lineage>
        <taxon>unclassified sequences</taxon>
        <taxon>metagenomes</taxon>
        <taxon>ecological metagenomes</taxon>
    </lineage>
</organism>
<evidence type="ECO:0008006" key="2">
    <source>
        <dbReference type="Google" id="ProtNLM"/>
    </source>
</evidence>
<gene>
    <name evidence="1" type="ORF">METZ01_LOCUS11077</name>
</gene>
<dbReference type="SUPFAM" id="SSF53335">
    <property type="entry name" value="S-adenosyl-L-methionine-dependent methyltransferases"/>
    <property type="match status" value="1"/>
</dbReference>